<reference evidence="1 2" key="1">
    <citation type="journal article" date="2021" name="Int. J. Syst. Evol. Microbiol.">
        <title>Characterization of a novel transitional group Rickettsia species (Rickettsia tillamookensis sp. nov.) from the western black-legged tick, Ixodes pacificus.</title>
        <authorList>
            <person name="Gauthier D.T."/>
            <person name="Karpathy S.E."/>
            <person name="Grizzard S.L."/>
            <person name="Batra D."/>
            <person name="Rowe L.A."/>
            <person name="Paddock C.D."/>
        </authorList>
    </citation>
    <scope>NUCLEOTIDE SEQUENCE [LARGE SCALE GENOMIC DNA]</scope>
    <source>
        <strain evidence="1 2">Tillamook 23</strain>
    </source>
</reference>
<dbReference type="Proteomes" id="UP000595296">
    <property type="component" value="Chromosome"/>
</dbReference>
<accession>A0A9E6MHC2</accession>
<dbReference type="EMBL" id="CP060138">
    <property type="protein sequence ID" value="QQV74791.1"/>
    <property type="molecule type" value="Genomic_DNA"/>
</dbReference>
<evidence type="ECO:0000313" key="1">
    <source>
        <dbReference type="EMBL" id="QQV74791.1"/>
    </source>
</evidence>
<name>A0A9E6MHC2_9RICK</name>
<sequence length="67" mass="7362">MKTNNILKVAVGASVVAQKALNSIADKSCGIIEDKILKGNYVTREEFEKLQTLVIKLKKELTELSGK</sequence>
<evidence type="ECO:0000313" key="2">
    <source>
        <dbReference type="Proteomes" id="UP000595296"/>
    </source>
</evidence>
<dbReference type="RefSeq" id="WP_202069777.1">
    <property type="nucleotide sequence ID" value="NZ_CP060138.2"/>
</dbReference>
<organism evidence="1 2">
    <name type="scientific">Rickettsia tillamookensis</name>
    <dbReference type="NCBI Taxonomy" id="2761623"/>
    <lineage>
        <taxon>Bacteria</taxon>
        <taxon>Pseudomonadati</taxon>
        <taxon>Pseudomonadota</taxon>
        <taxon>Alphaproteobacteria</taxon>
        <taxon>Rickettsiales</taxon>
        <taxon>Rickettsiaceae</taxon>
        <taxon>Rickettsieae</taxon>
        <taxon>Rickettsia</taxon>
        <taxon>spotted fever group</taxon>
    </lineage>
</organism>
<protein>
    <submittedName>
        <fullName evidence="1">Uncharacterized protein</fullName>
    </submittedName>
</protein>
<proteinExistence type="predicted"/>
<gene>
    <name evidence="1" type="ORF">H6P87_00332</name>
</gene>
<keyword evidence="2" id="KW-1185">Reference proteome</keyword>